<keyword evidence="8" id="KW-0443">Lipid metabolism</keyword>
<feature type="transmembrane region" description="Helical" evidence="23">
    <location>
        <begin position="65"/>
        <end position="84"/>
    </location>
</feature>
<keyword evidence="6 23" id="KW-1133">Transmembrane helix</keyword>
<keyword evidence="7" id="KW-0560">Oxidoreductase</keyword>
<comment type="pathway">
    <text evidence="15">Lipid metabolism; arachidonate metabolism.</text>
</comment>
<evidence type="ECO:0000256" key="7">
    <source>
        <dbReference type="ARBA" id="ARBA00023002"/>
    </source>
</evidence>
<dbReference type="Gene3D" id="1.20.120.550">
    <property type="entry name" value="Membrane associated eicosanoid/glutathione metabolism-like domain"/>
    <property type="match status" value="1"/>
</dbReference>
<comment type="catalytic activity">
    <reaction evidence="17">
        <text>(5S)-hydroperoxy-(6E,8Z,11Z,14Z)-eicosatetraenoate + 2 glutathione = (5S)-hydroxy-(6E,8Z,11Z,14Z)-eicosatetraenoate + glutathione disulfide + H2O</text>
        <dbReference type="Rhea" id="RHEA:48620"/>
        <dbReference type="ChEBI" id="CHEBI:15377"/>
        <dbReference type="ChEBI" id="CHEBI:57450"/>
        <dbReference type="ChEBI" id="CHEBI:57925"/>
        <dbReference type="ChEBI" id="CHEBI:58297"/>
        <dbReference type="ChEBI" id="CHEBI:90632"/>
    </reaction>
    <physiologicalReaction direction="left-to-right" evidence="17">
        <dbReference type="Rhea" id="RHEA:48621"/>
    </physiologicalReaction>
</comment>
<keyword evidence="10 23" id="KW-0472">Membrane</keyword>
<keyword evidence="5" id="KW-1000">Mitochondrion outer membrane</keyword>
<evidence type="ECO:0000256" key="3">
    <source>
        <dbReference type="ARBA" id="ARBA00022679"/>
    </source>
</evidence>
<reference evidence="24" key="1">
    <citation type="submission" date="2025-08" db="UniProtKB">
        <authorList>
            <consortium name="Ensembl"/>
        </authorList>
    </citation>
    <scope>IDENTIFICATION</scope>
</reference>
<evidence type="ECO:0000256" key="11">
    <source>
        <dbReference type="ARBA" id="ARBA00023139"/>
    </source>
</evidence>
<feature type="transmembrane region" description="Helical" evidence="23">
    <location>
        <begin position="171"/>
        <end position="196"/>
    </location>
</feature>
<evidence type="ECO:0000256" key="9">
    <source>
        <dbReference type="ARBA" id="ARBA00023128"/>
    </source>
</evidence>
<evidence type="ECO:0000256" key="16">
    <source>
        <dbReference type="ARBA" id="ARBA00039056"/>
    </source>
</evidence>
<evidence type="ECO:0000256" key="13">
    <source>
        <dbReference type="ARBA" id="ARBA00023288"/>
    </source>
</evidence>
<keyword evidence="25" id="KW-1185">Reference proteome</keyword>
<comment type="pathway">
    <text evidence="14">Lipid metabolism; leukotriene C4 biosynthesis.</text>
</comment>
<evidence type="ECO:0000256" key="4">
    <source>
        <dbReference type="ARBA" id="ARBA00022692"/>
    </source>
</evidence>
<feature type="transmembrane region" description="Helical" evidence="23">
    <location>
        <begin position="16"/>
        <end position="35"/>
    </location>
</feature>
<evidence type="ECO:0000256" key="23">
    <source>
        <dbReference type="SAM" id="Phobius"/>
    </source>
</evidence>
<sequence>MRVKRTFVKYIRKQSQAALTLLYTNAFLNMFWAMAGRRETLTVQSEVTLSCTCNFSRMGAMSKEFGFVILTGAASFVMVGHLAFKVMQARKTYKVEYPQMYSDDPDTGKIFNCIQRAHQNTLETYPAFLFFLAISGLHNPRLSSGLGMIWVLSREAYAYGYSTGDPKKRKYGALGTFALIGLVGSSVNVAAILLGWGGRKCC</sequence>
<dbReference type="GeneTree" id="ENSGT00390000008608"/>
<dbReference type="GO" id="GO:0005635">
    <property type="term" value="C:nuclear envelope"/>
    <property type="evidence" value="ECO:0007669"/>
    <property type="project" value="TreeGrafter"/>
</dbReference>
<evidence type="ECO:0000313" key="25">
    <source>
        <dbReference type="Proteomes" id="UP000261540"/>
    </source>
</evidence>
<dbReference type="InterPro" id="IPR001129">
    <property type="entry name" value="Membr-assoc_MAPEG"/>
</dbReference>
<dbReference type="Proteomes" id="UP000261540">
    <property type="component" value="Unplaced"/>
</dbReference>
<dbReference type="EC" id="4.4.1.20" evidence="16"/>
<organism evidence="24 25">
    <name type="scientific">Paramormyrops kingsleyae</name>
    <dbReference type="NCBI Taxonomy" id="1676925"/>
    <lineage>
        <taxon>Eukaryota</taxon>
        <taxon>Metazoa</taxon>
        <taxon>Chordata</taxon>
        <taxon>Craniata</taxon>
        <taxon>Vertebrata</taxon>
        <taxon>Euteleostomi</taxon>
        <taxon>Actinopterygii</taxon>
        <taxon>Neopterygii</taxon>
        <taxon>Teleostei</taxon>
        <taxon>Osteoglossocephala</taxon>
        <taxon>Osteoglossomorpha</taxon>
        <taxon>Osteoglossiformes</taxon>
        <taxon>Mormyridae</taxon>
        <taxon>Paramormyrops</taxon>
    </lineage>
</organism>
<keyword evidence="12" id="KW-0456">Lyase</keyword>
<comment type="similarity">
    <text evidence="2">Belongs to the MAPEG family.</text>
</comment>
<dbReference type="GO" id="GO:0004364">
    <property type="term" value="F:glutathione transferase activity"/>
    <property type="evidence" value="ECO:0007669"/>
    <property type="project" value="TreeGrafter"/>
</dbReference>
<keyword evidence="11" id="KW-0564">Palmitate</keyword>
<evidence type="ECO:0000256" key="18">
    <source>
        <dbReference type="ARBA" id="ARBA00049298"/>
    </source>
</evidence>
<evidence type="ECO:0000256" key="21">
    <source>
        <dbReference type="ARBA" id="ARBA00075145"/>
    </source>
</evidence>
<dbReference type="STRING" id="1676925.ENSPKIP00000021068"/>
<dbReference type="GO" id="GO:0006691">
    <property type="term" value="P:leukotriene metabolic process"/>
    <property type="evidence" value="ECO:0007669"/>
    <property type="project" value="UniProtKB-ARBA"/>
</dbReference>
<dbReference type="SUPFAM" id="SSF161084">
    <property type="entry name" value="MAPEG domain-like"/>
    <property type="match status" value="1"/>
</dbReference>
<dbReference type="GO" id="GO:0005741">
    <property type="term" value="C:mitochondrial outer membrane"/>
    <property type="evidence" value="ECO:0007669"/>
    <property type="project" value="UniProtKB-SubCell"/>
</dbReference>
<evidence type="ECO:0000256" key="1">
    <source>
        <dbReference type="ARBA" id="ARBA00004374"/>
    </source>
</evidence>
<accession>A0A3B3RRY7</accession>
<evidence type="ECO:0000256" key="2">
    <source>
        <dbReference type="ARBA" id="ARBA00010459"/>
    </source>
</evidence>
<comment type="subcellular location">
    <subcellularLocation>
        <location evidence="1">Mitochondrion outer membrane</location>
        <topology evidence="1">Multi-pass membrane protein</topology>
    </subcellularLocation>
</comment>
<dbReference type="Ensembl" id="ENSPKIT00000001694.1">
    <property type="protein sequence ID" value="ENSPKIP00000021068.1"/>
    <property type="gene ID" value="ENSPKIG00000005612.1"/>
</dbReference>
<dbReference type="InterPro" id="IPR050997">
    <property type="entry name" value="MAPEG"/>
</dbReference>
<dbReference type="Pfam" id="PF01124">
    <property type="entry name" value="MAPEG"/>
    <property type="match status" value="1"/>
</dbReference>
<name>A0A3B3RRY7_9TELE</name>
<protein>
    <recommendedName>
        <fullName evidence="20">Glutathione S-transferase 3, mitochondrial</fullName>
        <ecNumber evidence="16">4.4.1.20</ecNumber>
    </recommendedName>
    <alternativeName>
        <fullName evidence="21">Glutathione peroxidase MGST3</fullName>
    </alternativeName>
    <alternativeName>
        <fullName evidence="22">LTC4 synthase MGST3</fullName>
    </alternativeName>
</protein>
<evidence type="ECO:0000256" key="6">
    <source>
        <dbReference type="ARBA" id="ARBA00022989"/>
    </source>
</evidence>
<keyword evidence="9" id="KW-0496">Mitochondrion</keyword>
<dbReference type="GO" id="GO:0004602">
    <property type="term" value="F:glutathione peroxidase activity"/>
    <property type="evidence" value="ECO:0007669"/>
    <property type="project" value="TreeGrafter"/>
</dbReference>
<reference evidence="24" key="2">
    <citation type="submission" date="2025-09" db="UniProtKB">
        <authorList>
            <consortium name="Ensembl"/>
        </authorList>
    </citation>
    <scope>IDENTIFICATION</scope>
</reference>
<evidence type="ECO:0000256" key="15">
    <source>
        <dbReference type="ARBA" id="ARBA00037916"/>
    </source>
</evidence>
<proteinExistence type="inferred from homology"/>
<dbReference type="GO" id="GO:0005783">
    <property type="term" value="C:endoplasmic reticulum"/>
    <property type="evidence" value="ECO:0007669"/>
    <property type="project" value="TreeGrafter"/>
</dbReference>
<evidence type="ECO:0000256" key="8">
    <source>
        <dbReference type="ARBA" id="ARBA00023098"/>
    </source>
</evidence>
<comment type="catalytic activity">
    <reaction evidence="19">
        <text>15-deoxy-Delta(12,14)-prostaglandin J2 + glutathione = 15-deoxy-Delta(12,14)-prostaglandin J2-S-(R)-glutathione</text>
        <dbReference type="Rhea" id="RHEA:75963"/>
        <dbReference type="ChEBI" id="CHEBI:57925"/>
        <dbReference type="ChEBI" id="CHEBI:85236"/>
        <dbReference type="ChEBI" id="CHEBI:194498"/>
    </reaction>
    <physiologicalReaction direction="left-to-right" evidence="19">
        <dbReference type="Rhea" id="RHEA:75964"/>
    </physiologicalReaction>
</comment>
<dbReference type="PANTHER" id="PTHR10250">
    <property type="entry name" value="MICROSOMAL GLUTATHIONE S-TRANSFERASE"/>
    <property type="match status" value="1"/>
</dbReference>
<keyword evidence="3" id="KW-0808">Transferase</keyword>
<keyword evidence="13" id="KW-0449">Lipoprotein</keyword>
<dbReference type="PANTHER" id="PTHR10250:SF26">
    <property type="entry name" value="GLUTATHIONE S-TRANSFERASE 3, MITOCHONDRIAL"/>
    <property type="match status" value="1"/>
</dbReference>
<evidence type="ECO:0000256" key="14">
    <source>
        <dbReference type="ARBA" id="ARBA00037884"/>
    </source>
</evidence>
<dbReference type="InterPro" id="IPR023352">
    <property type="entry name" value="MAPEG-like_dom_sf"/>
</dbReference>
<evidence type="ECO:0000256" key="12">
    <source>
        <dbReference type="ARBA" id="ARBA00023239"/>
    </source>
</evidence>
<comment type="catalytic activity">
    <reaction evidence="18">
        <text>leukotriene C4 = leukotriene A4 + glutathione</text>
        <dbReference type="Rhea" id="RHEA:17617"/>
        <dbReference type="ChEBI" id="CHEBI:57463"/>
        <dbReference type="ChEBI" id="CHEBI:57925"/>
        <dbReference type="ChEBI" id="CHEBI:57973"/>
        <dbReference type="EC" id="4.4.1.20"/>
    </reaction>
    <physiologicalReaction direction="right-to-left" evidence="18">
        <dbReference type="Rhea" id="RHEA:17619"/>
    </physiologicalReaction>
</comment>
<evidence type="ECO:0000256" key="19">
    <source>
        <dbReference type="ARBA" id="ARBA00051411"/>
    </source>
</evidence>
<evidence type="ECO:0000256" key="5">
    <source>
        <dbReference type="ARBA" id="ARBA00022787"/>
    </source>
</evidence>
<dbReference type="GO" id="GO:0004464">
    <property type="term" value="F:leukotriene-C4 synthase activity"/>
    <property type="evidence" value="ECO:0007669"/>
    <property type="project" value="UniProtKB-EC"/>
</dbReference>
<evidence type="ECO:0000256" key="20">
    <source>
        <dbReference type="ARBA" id="ARBA00069748"/>
    </source>
</evidence>
<keyword evidence="4 23" id="KW-0812">Transmembrane</keyword>
<dbReference type="GO" id="GO:0006629">
    <property type="term" value="P:lipid metabolic process"/>
    <property type="evidence" value="ECO:0007669"/>
    <property type="project" value="UniProtKB-KW"/>
</dbReference>
<evidence type="ECO:0000313" key="24">
    <source>
        <dbReference type="Ensembl" id="ENSPKIP00000021068.1"/>
    </source>
</evidence>
<dbReference type="FunFam" id="1.20.120.550:FF:000004">
    <property type="entry name" value="Microsomal glutathione S-transferase 3"/>
    <property type="match status" value="1"/>
</dbReference>
<dbReference type="AlphaFoldDB" id="A0A3B3RRY7"/>
<evidence type="ECO:0000256" key="17">
    <source>
        <dbReference type="ARBA" id="ARBA00043664"/>
    </source>
</evidence>
<evidence type="ECO:0000256" key="10">
    <source>
        <dbReference type="ARBA" id="ARBA00023136"/>
    </source>
</evidence>
<evidence type="ECO:0000256" key="22">
    <source>
        <dbReference type="ARBA" id="ARBA00076908"/>
    </source>
</evidence>